<organism evidence="1 2">
    <name type="scientific">Giardia duodenalis assemblage B</name>
    <dbReference type="NCBI Taxonomy" id="1394984"/>
    <lineage>
        <taxon>Eukaryota</taxon>
        <taxon>Metamonada</taxon>
        <taxon>Diplomonadida</taxon>
        <taxon>Hexamitidae</taxon>
        <taxon>Giardiinae</taxon>
        <taxon>Giardia</taxon>
    </lineage>
</organism>
<gene>
    <name evidence="1" type="ORF">QR46_2061</name>
</gene>
<evidence type="ECO:0000313" key="1">
    <source>
        <dbReference type="EMBL" id="KWX13927.1"/>
    </source>
</evidence>
<dbReference type="OrthoDB" id="10250864at2759"/>
<dbReference type="EMBL" id="JXTI01000050">
    <property type="protein sequence ID" value="KWX13927.1"/>
    <property type="molecule type" value="Genomic_DNA"/>
</dbReference>
<dbReference type="VEuPathDB" id="GiardiaDB:QR46_2061"/>
<dbReference type="AlphaFoldDB" id="A0A132NV46"/>
<reference evidence="1 2" key="1">
    <citation type="journal article" date="2015" name="Mol. Biochem. Parasitol.">
        <title>Identification of polymorphic genes for use in assemblage B genotyping assays through comparative genomics of multiple assemblage B Giardia duodenalis isolates.</title>
        <authorList>
            <person name="Wielinga C."/>
            <person name="Thompson R.C."/>
            <person name="Monis P."/>
            <person name="Ryan U."/>
        </authorList>
    </citation>
    <scope>NUCLEOTIDE SEQUENCE [LARGE SCALE GENOMIC DNA]</scope>
    <source>
        <strain evidence="1 2">BAH15c1</strain>
    </source>
</reference>
<sequence length="190" mass="21899">MNHEFLSQSTGMSRKKMSGVSFTVSATDLSSILLSHQLRTNSKLVLSRGRRHRTEFWKDDYHCANWAGCPFRLSIRYYKERPGVYEITILQPHIHTATLLPTKKRTLSELGKIITAYMDANVSEIQDCLRKEVQKALEAKDLLTTMMMESFPFAKVAIEDIDIDTILPSKLLIAKRKNYAQNLNKDLYEQ</sequence>
<dbReference type="Proteomes" id="UP000070089">
    <property type="component" value="Unassembled WGS sequence"/>
</dbReference>
<comment type="caution">
    <text evidence="1">The sequence shown here is derived from an EMBL/GenBank/DDBJ whole genome shotgun (WGS) entry which is preliminary data.</text>
</comment>
<protein>
    <submittedName>
        <fullName evidence="1">Uncharacterized protein</fullName>
    </submittedName>
</protein>
<proteinExistence type="predicted"/>
<evidence type="ECO:0000313" key="2">
    <source>
        <dbReference type="Proteomes" id="UP000070089"/>
    </source>
</evidence>
<name>A0A132NV46_GIAIN</name>
<accession>A0A132NV46</accession>